<feature type="region of interest" description="Disordered" evidence="1">
    <location>
        <begin position="770"/>
        <end position="964"/>
    </location>
</feature>
<feature type="compositionally biased region" description="Low complexity" evidence="1">
    <location>
        <begin position="534"/>
        <end position="561"/>
    </location>
</feature>
<dbReference type="AlphaFoldDB" id="A0AAN4Z634"/>
<feature type="non-terminal residue" evidence="2">
    <location>
        <position position="1"/>
    </location>
</feature>
<evidence type="ECO:0000313" key="3">
    <source>
        <dbReference type="Proteomes" id="UP001328107"/>
    </source>
</evidence>
<feature type="compositionally biased region" description="Pro residues" evidence="1">
    <location>
        <begin position="478"/>
        <end position="502"/>
    </location>
</feature>
<evidence type="ECO:0000313" key="2">
    <source>
        <dbReference type="EMBL" id="GMR32022.1"/>
    </source>
</evidence>
<proteinExistence type="predicted"/>
<comment type="caution">
    <text evidence="2">The sequence shown here is derived from an EMBL/GenBank/DDBJ whole genome shotgun (WGS) entry which is preliminary data.</text>
</comment>
<feature type="compositionally biased region" description="Basic and acidic residues" evidence="1">
    <location>
        <begin position="867"/>
        <end position="878"/>
    </location>
</feature>
<feature type="region of interest" description="Disordered" evidence="1">
    <location>
        <begin position="313"/>
        <end position="599"/>
    </location>
</feature>
<feature type="compositionally biased region" description="Acidic residues" evidence="1">
    <location>
        <begin position="370"/>
        <end position="390"/>
    </location>
</feature>
<accession>A0AAN4Z634</accession>
<reference evidence="3" key="1">
    <citation type="submission" date="2022-10" db="EMBL/GenBank/DDBJ databases">
        <title>Genome assembly of Pristionchus species.</title>
        <authorList>
            <person name="Yoshida K."/>
            <person name="Sommer R.J."/>
        </authorList>
    </citation>
    <scope>NUCLEOTIDE SEQUENCE [LARGE SCALE GENOMIC DNA]</scope>
    <source>
        <strain evidence="3">RS5460</strain>
    </source>
</reference>
<feature type="compositionally biased region" description="Low complexity" evidence="1">
    <location>
        <begin position="568"/>
        <end position="580"/>
    </location>
</feature>
<feature type="compositionally biased region" description="Low complexity" evidence="1">
    <location>
        <begin position="413"/>
        <end position="434"/>
    </location>
</feature>
<sequence>FQHSTMEESVAADTDLDDEDEEVPEIDDQMLETLANFLLVTHPYQDAHYIQGLPSFVRDDKEDFKRIVHGFLLASGLPWDIQDLKNKIKETYEFQDIREVDKFVDRHFKFQTFKEFMEKSEDIAIMEDSGLFLPFLDDSNRDIYEDAVQSVRNKGDKEKKKDDQIARKLYNPENVKGFYEGVNRLRLAIIKAMEIHMEKDFAFAKISVKDGTDKKVTGINVSHVQTEYHKLFGVPLTDDSQKICGRSTLMKAWSQGMPKCLVETVAMEHITEASLGVKQGMYIALKKAAHEYSVVEIEAAVDECRQKISEVNRRRNNREGREEGRRYGQYYNQRERDDQRKQTRELDNQKDTNAPQMASQTANSMHPAAFDEDEFDDSDDEANYSDDDEETNVKAMEEKKKKKAEKARASDVPSASTPTPLPSAVVPPSSSAPLHPEAAGRAVMHGGAPPPSRQSAPAKKEFVQIANQWEEEEEPEDSPPQSPPQPVAPTPAPAPAPAPPPQQKSSIFGPRPISFDNGQVAQPQPQLPPRQEEQPLPIQQQSVQQGQQGAAMQPQYGQQMQPGPPMPLMAQSAQGGQFPPQFAPPPGPHPNFQGDGMGGQMVPPQQVMQSGYWQGATPSQSQFELGVMPNQSQSYSHAAPSNMPMEMMQNQGPFSPNYYNNAPQQLIHPSPPPNHPGGYQGQNYGAQSPVININVAAPAPQGPEFPHAGSNYNNYPHPQAPGQVVLPQGYSGHPQGHQGAGFPQGAPQGYELPNQSAGYNVCSHGQFNPHGGGFPRGPPQAGYHAGDGGGGGYSGRSSPQPDPHYQNMSQFHRMHGETRGYEEGRGEVPRHEQLRPMPQHYVEEREPMQRESNRVRQNPPFENGFPRGREDEKRREVPRANQPARGGPSNGQGERREEGGFGRDLIGGGARFPRDNTGGGGHGLRRDDEYRRDDRGDGNRPVERNRRVETFGRPQGTSTPFNRTHEGNNVWTAFDRMDTARTRIRWLVICVLKNVRDENYVHGLYKRGINFEIVDVSTLADLVMMGCGDDMELYEATSRYQESPNPFLEFLKEMREDGLLRLYTETVRGEYTNEPQINTYAMDPYTQKPDHFRVLEG</sequence>
<feature type="compositionally biased region" description="Polar residues" evidence="1">
    <location>
        <begin position="955"/>
        <end position="964"/>
    </location>
</feature>
<organism evidence="2 3">
    <name type="scientific">Pristionchus mayeri</name>
    <dbReference type="NCBI Taxonomy" id="1317129"/>
    <lineage>
        <taxon>Eukaryota</taxon>
        <taxon>Metazoa</taxon>
        <taxon>Ecdysozoa</taxon>
        <taxon>Nematoda</taxon>
        <taxon>Chromadorea</taxon>
        <taxon>Rhabditida</taxon>
        <taxon>Rhabditina</taxon>
        <taxon>Diplogasteromorpha</taxon>
        <taxon>Diplogasteroidea</taxon>
        <taxon>Neodiplogasteridae</taxon>
        <taxon>Pristionchus</taxon>
    </lineage>
</organism>
<protein>
    <submittedName>
        <fullName evidence="2">Uncharacterized protein</fullName>
    </submittedName>
</protein>
<feature type="compositionally biased region" description="Basic and acidic residues" evidence="1">
    <location>
        <begin position="313"/>
        <end position="326"/>
    </location>
</feature>
<feature type="region of interest" description="Disordered" evidence="1">
    <location>
        <begin position="730"/>
        <end position="753"/>
    </location>
</feature>
<name>A0AAN4Z634_9BILA</name>
<feature type="compositionally biased region" description="Polar residues" evidence="1">
    <location>
        <begin position="351"/>
        <end position="364"/>
    </location>
</feature>
<feature type="compositionally biased region" description="Basic and acidic residues" evidence="1">
    <location>
        <begin position="814"/>
        <end position="834"/>
    </location>
</feature>
<feature type="compositionally biased region" description="Gly residues" evidence="1">
    <location>
        <begin position="785"/>
        <end position="794"/>
    </location>
</feature>
<feature type="compositionally biased region" description="Low complexity" evidence="1">
    <location>
        <begin position="732"/>
        <end position="749"/>
    </location>
</feature>
<evidence type="ECO:0000256" key="1">
    <source>
        <dbReference type="SAM" id="MobiDB-lite"/>
    </source>
</evidence>
<feature type="compositionally biased region" description="Basic and acidic residues" evidence="1">
    <location>
        <begin position="924"/>
        <end position="950"/>
    </location>
</feature>
<feature type="compositionally biased region" description="Basic and acidic residues" evidence="1">
    <location>
        <begin position="841"/>
        <end position="854"/>
    </location>
</feature>
<gene>
    <name evidence="2" type="ORF">PMAYCL1PPCAC_02217</name>
</gene>
<feature type="compositionally biased region" description="Basic and acidic residues" evidence="1">
    <location>
        <begin position="333"/>
        <end position="350"/>
    </location>
</feature>
<dbReference type="Proteomes" id="UP001328107">
    <property type="component" value="Unassembled WGS sequence"/>
</dbReference>
<dbReference type="EMBL" id="BTRK01000001">
    <property type="protein sequence ID" value="GMR32022.1"/>
    <property type="molecule type" value="Genomic_DNA"/>
</dbReference>
<feature type="region of interest" description="Disordered" evidence="1">
    <location>
        <begin position="1"/>
        <end position="21"/>
    </location>
</feature>
<keyword evidence="3" id="KW-1185">Reference proteome</keyword>